<protein>
    <recommendedName>
        <fullName evidence="3">MORN repeat variant</fullName>
    </recommendedName>
</protein>
<dbReference type="AlphaFoldDB" id="A0A4R5C0P4"/>
<dbReference type="Gene3D" id="2.20.110.10">
    <property type="entry name" value="Histone H3 K4-specific methyltransferase SET7/9 N-terminal domain"/>
    <property type="match status" value="1"/>
</dbReference>
<reference evidence="1 2" key="1">
    <citation type="submission" date="2019-03" db="EMBL/GenBank/DDBJ databases">
        <title>Draft genome sequences of novel Actinobacteria.</title>
        <authorList>
            <person name="Sahin N."/>
            <person name="Ay H."/>
            <person name="Saygin H."/>
        </authorList>
    </citation>
    <scope>NUCLEOTIDE SEQUENCE [LARGE SCALE GENOMIC DNA]</scope>
    <source>
        <strain evidence="1 2">5K548</strain>
    </source>
</reference>
<sequence length="158" mass="17780">MEWRDFDVGCYVARVSRSQQRQSRTTAACGGTATSPVDNIRVDRAGTSKDDRMITTYQERPFTGEVVDFAEDGSTVELTSLENGIEHGPQSEWFPGGQKRLEGQCGHGKAVGEWRERFSAGQLARYEEINEFGELVKRQRWSEAGELTEDYVGSPPRR</sequence>
<name>A0A4R5C0P4_9PSEU</name>
<comment type="caution">
    <text evidence="1">The sequence shown here is derived from an EMBL/GenBank/DDBJ whole genome shotgun (WGS) entry which is preliminary data.</text>
</comment>
<dbReference type="EMBL" id="SMLA01000003">
    <property type="protein sequence ID" value="TDD92275.1"/>
    <property type="molecule type" value="Genomic_DNA"/>
</dbReference>
<keyword evidence="2" id="KW-1185">Reference proteome</keyword>
<proteinExistence type="predicted"/>
<accession>A0A4R5C0P4</accession>
<evidence type="ECO:0000313" key="2">
    <source>
        <dbReference type="Proteomes" id="UP000294723"/>
    </source>
</evidence>
<organism evidence="1 2">
    <name type="scientific">Saccharopolyspora karakumensis</name>
    <dbReference type="NCBI Taxonomy" id="2530386"/>
    <lineage>
        <taxon>Bacteria</taxon>
        <taxon>Bacillati</taxon>
        <taxon>Actinomycetota</taxon>
        <taxon>Actinomycetes</taxon>
        <taxon>Pseudonocardiales</taxon>
        <taxon>Pseudonocardiaceae</taxon>
        <taxon>Saccharopolyspora</taxon>
    </lineage>
</organism>
<dbReference type="SUPFAM" id="SSF82185">
    <property type="entry name" value="Histone H3 K4-specific methyltransferase SET7/9 N-terminal domain"/>
    <property type="match status" value="1"/>
</dbReference>
<evidence type="ECO:0000313" key="1">
    <source>
        <dbReference type="EMBL" id="TDD92275.1"/>
    </source>
</evidence>
<dbReference type="RefSeq" id="WP_132680691.1">
    <property type="nucleotide sequence ID" value="NZ_SMLA01000003.1"/>
</dbReference>
<dbReference type="Proteomes" id="UP000294723">
    <property type="component" value="Unassembled WGS sequence"/>
</dbReference>
<gene>
    <name evidence="1" type="ORF">E1202_02635</name>
</gene>
<evidence type="ECO:0008006" key="3">
    <source>
        <dbReference type="Google" id="ProtNLM"/>
    </source>
</evidence>